<sequence length="702" mass="77561">MSQNQNSRSVLLCWMCCYDRDQPLVLAGAFYGKGTGDWTLRVRCVGTETSITQCDRHSTRCSHYQDKGVDCRPPRILSLPLFHLASLKLIVQWGNLISNSQPVVRGRAHYGPGNVRTLLYGVRCRGNESSILDCQHGGLGVSNCGHGEDVGVDCLPPYGPSSVSITGPQFHITDDTDQPQATLTCTAKHFRYDVSYTWSIDCARQISYDHASKCIFALTRQHDGEHVTCLATNVERKALKASSWITLHLPHGPSSVSITNPRFHITDDTDELQVTLTCTAEDFRYDVIYTWSIDCTRQISYDNVSDCIFTPSRQHDGENVTCLATNTGNKTLTASSWISRLVGPSSVSVRESPHITNTTSDVLSLICVAHDSKVAVTFTWVGVTCDVTNQTTNNSTCTFRTTVEDDGTEITCNASYSIVGGVRHIITDTYTLSGPEISLEIDYSGQGQPAYPAPVSTSTMFLGTTLLLNNSDQGQPGVKTGEHMIRCWSSSVVSSLALCEVDADPFDGGFYAVTLENALGDVTVFLHLDPRQPEAMRARYARFQHSPGREMALYSRLGEALVRRDHVHVEVDDELYHLIDDRHLGPETGPQQAVNLRPRRRPCPAPLAPRLHHVPLPPLPSERVASRRRPRSLPDDYLHPAASLSDRRAADNSTASRSHRRRSLPSDYLTPVATLPYCPAQGVMSDYLTPTRTGRRRPKSSD</sequence>
<dbReference type="InterPro" id="IPR001190">
    <property type="entry name" value="SRCR"/>
</dbReference>
<dbReference type="EMBL" id="JACVVK020000075">
    <property type="protein sequence ID" value="KAK7495403.1"/>
    <property type="molecule type" value="Genomic_DNA"/>
</dbReference>
<feature type="domain" description="Ig-like" evidence="5">
    <location>
        <begin position="253"/>
        <end position="333"/>
    </location>
</feature>
<accession>A0ABD0L7X4</accession>
<dbReference type="PANTHER" id="PTHR48071:SF18">
    <property type="entry name" value="DELETED IN MALIGNANT BRAIN TUMORS 1 PROTEIN-RELATED"/>
    <property type="match status" value="1"/>
</dbReference>
<dbReference type="AlphaFoldDB" id="A0ABD0L7X4"/>
<organism evidence="6 7">
    <name type="scientific">Batillaria attramentaria</name>
    <dbReference type="NCBI Taxonomy" id="370345"/>
    <lineage>
        <taxon>Eukaryota</taxon>
        <taxon>Metazoa</taxon>
        <taxon>Spiralia</taxon>
        <taxon>Lophotrochozoa</taxon>
        <taxon>Mollusca</taxon>
        <taxon>Gastropoda</taxon>
        <taxon>Caenogastropoda</taxon>
        <taxon>Sorbeoconcha</taxon>
        <taxon>Cerithioidea</taxon>
        <taxon>Batillariidae</taxon>
        <taxon>Batillaria</taxon>
    </lineage>
</organism>
<dbReference type="InterPro" id="IPR036179">
    <property type="entry name" value="Ig-like_dom_sf"/>
</dbReference>
<evidence type="ECO:0000256" key="2">
    <source>
        <dbReference type="PROSITE-ProRule" id="PRU00196"/>
    </source>
</evidence>
<comment type="caution">
    <text evidence="6">The sequence shown here is derived from an EMBL/GenBank/DDBJ whole genome shotgun (WGS) entry which is preliminary data.</text>
</comment>
<keyword evidence="7" id="KW-1185">Reference proteome</keyword>
<dbReference type="PANTHER" id="PTHR48071">
    <property type="entry name" value="SRCR DOMAIN-CONTAINING PROTEIN"/>
    <property type="match status" value="1"/>
</dbReference>
<evidence type="ECO:0000256" key="1">
    <source>
        <dbReference type="ARBA" id="ARBA00023157"/>
    </source>
</evidence>
<dbReference type="SUPFAM" id="SSF48726">
    <property type="entry name" value="Immunoglobulin"/>
    <property type="match status" value="1"/>
</dbReference>
<reference evidence="6 7" key="1">
    <citation type="journal article" date="2023" name="Sci. Data">
        <title>Genome assembly of the Korean intertidal mud-creeper Batillaria attramentaria.</title>
        <authorList>
            <person name="Patra A.K."/>
            <person name="Ho P.T."/>
            <person name="Jun S."/>
            <person name="Lee S.J."/>
            <person name="Kim Y."/>
            <person name="Won Y.J."/>
        </authorList>
    </citation>
    <scope>NUCLEOTIDE SEQUENCE [LARGE SCALE GENOMIC DNA]</scope>
    <source>
        <strain evidence="6">Wonlab-2016</strain>
    </source>
</reference>
<dbReference type="Gene3D" id="2.60.40.10">
    <property type="entry name" value="Immunoglobulins"/>
    <property type="match status" value="2"/>
</dbReference>
<name>A0ABD0L7X4_9CAEN</name>
<comment type="caution">
    <text evidence="2">Lacks conserved residue(s) required for the propagation of feature annotation.</text>
</comment>
<evidence type="ECO:0000259" key="4">
    <source>
        <dbReference type="PROSITE" id="PS50287"/>
    </source>
</evidence>
<feature type="compositionally biased region" description="Basic residues" evidence="3">
    <location>
        <begin position="693"/>
        <end position="702"/>
    </location>
</feature>
<dbReference type="InterPro" id="IPR036772">
    <property type="entry name" value="SRCR-like_dom_sf"/>
</dbReference>
<dbReference type="InterPro" id="IPR007110">
    <property type="entry name" value="Ig-like_dom"/>
</dbReference>
<evidence type="ECO:0000256" key="3">
    <source>
        <dbReference type="SAM" id="MobiDB-lite"/>
    </source>
</evidence>
<dbReference type="Gene3D" id="3.10.250.10">
    <property type="entry name" value="SRCR-like domain"/>
    <property type="match status" value="2"/>
</dbReference>
<dbReference type="SMART" id="SM00202">
    <property type="entry name" value="SR"/>
    <property type="match status" value="1"/>
</dbReference>
<feature type="region of interest" description="Disordered" evidence="3">
    <location>
        <begin position="582"/>
        <end position="702"/>
    </location>
</feature>
<dbReference type="PROSITE" id="PS50835">
    <property type="entry name" value="IG_LIKE"/>
    <property type="match status" value="3"/>
</dbReference>
<keyword evidence="1 2" id="KW-1015">Disulfide bond</keyword>
<proteinExistence type="predicted"/>
<feature type="disulfide bond" evidence="2">
    <location>
        <begin position="124"/>
        <end position="134"/>
    </location>
</feature>
<gene>
    <name evidence="6" type="ORF">BaRGS_00013342</name>
</gene>
<feature type="domain" description="SRCR" evidence="4">
    <location>
        <begin position="94"/>
        <end position="155"/>
    </location>
</feature>
<evidence type="ECO:0000313" key="6">
    <source>
        <dbReference type="EMBL" id="KAK7495403.1"/>
    </source>
</evidence>
<feature type="domain" description="Ig-like" evidence="5">
    <location>
        <begin position="344"/>
        <end position="433"/>
    </location>
</feature>
<feature type="domain" description="SRCR" evidence="4">
    <location>
        <begin position="38"/>
        <end position="72"/>
    </location>
</feature>
<feature type="disulfide bond" evidence="2">
    <location>
        <begin position="44"/>
        <end position="54"/>
    </location>
</feature>
<dbReference type="PROSITE" id="PS50287">
    <property type="entry name" value="SRCR_2"/>
    <property type="match status" value="2"/>
</dbReference>
<protein>
    <submittedName>
        <fullName evidence="6">Uncharacterized protein</fullName>
    </submittedName>
</protein>
<evidence type="ECO:0000259" key="5">
    <source>
        <dbReference type="PROSITE" id="PS50835"/>
    </source>
</evidence>
<dbReference type="SUPFAM" id="SSF56487">
    <property type="entry name" value="SRCR-like"/>
    <property type="match status" value="2"/>
</dbReference>
<feature type="domain" description="Ig-like" evidence="5">
    <location>
        <begin position="160"/>
        <end position="246"/>
    </location>
</feature>
<dbReference type="Proteomes" id="UP001519460">
    <property type="component" value="Unassembled WGS sequence"/>
</dbReference>
<dbReference type="InterPro" id="IPR013783">
    <property type="entry name" value="Ig-like_fold"/>
</dbReference>
<dbReference type="Pfam" id="PF00530">
    <property type="entry name" value="SRCR"/>
    <property type="match status" value="1"/>
</dbReference>
<evidence type="ECO:0000313" key="7">
    <source>
        <dbReference type="Proteomes" id="UP001519460"/>
    </source>
</evidence>